<dbReference type="Pfam" id="PF13173">
    <property type="entry name" value="AAA_14"/>
    <property type="match status" value="1"/>
</dbReference>
<dbReference type="SUPFAM" id="SSF52540">
    <property type="entry name" value="P-loop containing nucleoside triphosphate hydrolases"/>
    <property type="match status" value="1"/>
</dbReference>
<evidence type="ECO:0000313" key="2">
    <source>
        <dbReference type="EMBL" id="KPQ44968.1"/>
    </source>
</evidence>
<dbReference type="SMART" id="SM00382">
    <property type="entry name" value="AAA"/>
    <property type="match status" value="1"/>
</dbReference>
<accession>A0A0P8CD99</accession>
<proteinExistence type="predicted"/>
<protein>
    <recommendedName>
        <fullName evidence="1">AAA+ ATPase domain-containing protein</fullName>
    </recommendedName>
</protein>
<dbReference type="InterPro" id="IPR041682">
    <property type="entry name" value="AAA_14"/>
</dbReference>
<sequence>MLIYLSTHNYYMIQPMQMEKILELHNLAKESAAKFDKKRFIYEDIKKVLKDRLFIGVAGLRGVGKTVLLRQLSRELENSIYISMDALDAGINLFELAKDLSSNYKIKYLLIDEIHNHVNWQMEIKKIYDFLDIKLVFTSSAFIDIIRSKYDLSRRVAIINMFPFSFREYLFFKKNTLVDKMSLDDILTKYRELYLKVYTFEPEFNDFCIRGALPSTIDAPFVQTIRNIVEKIINHDLLIYGKLNREDIINIGNILRFMSRSPVDVCNYSVISHNTGITKYKVQEYIGLLEQTFLLKVMLPYGSNVTREPKILYRLPFRSYFSQGTEDDKIIGAIREEFFVHHLSNIDVEMNYLKSVRGEKLPDYVVFYKNDKIIFEIGGEGKTRKQLKGISGSRFVLSQPGNLDTGIPLILFGFVF</sequence>
<dbReference type="Proteomes" id="UP000050360">
    <property type="component" value="Unassembled WGS sequence"/>
</dbReference>
<dbReference type="EMBL" id="LKCM01000036">
    <property type="protein sequence ID" value="KPQ44968.1"/>
    <property type="molecule type" value="Genomic_DNA"/>
</dbReference>
<reference evidence="2 3" key="1">
    <citation type="submission" date="2015-09" db="EMBL/GenBank/DDBJ databases">
        <title>A metagenomics-based metabolic model of nitrate-dependent anaerobic oxidation of methane by Methanoperedens-like archaea.</title>
        <authorList>
            <person name="Arshad A."/>
            <person name="Speth D.R."/>
            <person name="De Graaf R.M."/>
            <person name="Op Den Camp H.J."/>
            <person name="Jetten M.S."/>
            <person name="Welte C.U."/>
        </authorList>
    </citation>
    <scope>NUCLEOTIDE SEQUENCE [LARGE SCALE GENOMIC DNA]</scope>
</reference>
<evidence type="ECO:0000259" key="1">
    <source>
        <dbReference type="SMART" id="SM00382"/>
    </source>
</evidence>
<comment type="caution">
    <text evidence="2">The sequence shown here is derived from an EMBL/GenBank/DDBJ whole genome shotgun (WGS) entry which is preliminary data.</text>
</comment>
<dbReference type="InterPro" id="IPR003593">
    <property type="entry name" value="AAA+_ATPase"/>
</dbReference>
<dbReference type="Gene3D" id="3.40.50.300">
    <property type="entry name" value="P-loop containing nucleotide triphosphate hydrolases"/>
    <property type="match status" value="1"/>
</dbReference>
<feature type="domain" description="AAA+ ATPase" evidence="1">
    <location>
        <begin position="51"/>
        <end position="162"/>
    </location>
</feature>
<evidence type="ECO:0000313" key="3">
    <source>
        <dbReference type="Proteomes" id="UP000050360"/>
    </source>
</evidence>
<dbReference type="AlphaFoldDB" id="A0A0P8CD99"/>
<organism evidence="2 3">
    <name type="scientific">Candidatus Methanoperedens nitratireducens</name>
    <dbReference type="NCBI Taxonomy" id="1392998"/>
    <lineage>
        <taxon>Archaea</taxon>
        <taxon>Methanobacteriati</taxon>
        <taxon>Methanobacteriota</taxon>
        <taxon>Stenosarchaea group</taxon>
        <taxon>Methanomicrobia</taxon>
        <taxon>Methanosarcinales</taxon>
        <taxon>ANME-2 cluster</taxon>
        <taxon>Candidatus Methanoperedentaceae</taxon>
        <taxon>Candidatus Methanoperedens</taxon>
    </lineage>
</organism>
<dbReference type="InterPro" id="IPR027417">
    <property type="entry name" value="P-loop_NTPase"/>
</dbReference>
<name>A0A0P8CD99_9EURY</name>
<dbReference type="PANTHER" id="PTHR42990:SF1">
    <property type="entry name" value="AAA+ ATPASE DOMAIN-CONTAINING PROTEIN"/>
    <property type="match status" value="1"/>
</dbReference>
<gene>
    <name evidence="2" type="ORF">MPEBLZ_00439</name>
</gene>
<dbReference type="PANTHER" id="PTHR42990">
    <property type="entry name" value="ATPASE"/>
    <property type="match status" value="1"/>
</dbReference>